<name>A0ABP0IC90_9DINO</name>
<dbReference type="EMBL" id="CAXAMN010002303">
    <property type="protein sequence ID" value="CAK8999004.1"/>
    <property type="molecule type" value="Genomic_DNA"/>
</dbReference>
<sequence length="216" mass="23980">MMAEIMGSLPMGVATIVLDFAATETMLFLRELSQPFKRASEGCCFNSTFRLENLLQRAHHLVEVTPTLADDAELAELSSHFTKESGRCLAFSRKSTNLLNALSQLRAVDCLMRVRLKWNSIDTAEKVDKYLDSRLCRTKGFWNSGPGRDVYSETEKATLPALFSACRWLLRGLVTAPAPRAICFYHAFVDTMGADGMGADGLPIQIPLLCWEPAPN</sequence>
<dbReference type="Proteomes" id="UP001642484">
    <property type="component" value="Unassembled WGS sequence"/>
</dbReference>
<organism evidence="1 2">
    <name type="scientific">Durusdinium trenchii</name>
    <dbReference type="NCBI Taxonomy" id="1381693"/>
    <lineage>
        <taxon>Eukaryota</taxon>
        <taxon>Sar</taxon>
        <taxon>Alveolata</taxon>
        <taxon>Dinophyceae</taxon>
        <taxon>Suessiales</taxon>
        <taxon>Symbiodiniaceae</taxon>
        <taxon>Durusdinium</taxon>
    </lineage>
</organism>
<evidence type="ECO:0000313" key="2">
    <source>
        <dbReference type="Proteomes" id="UP001642484"/>
    </source>
</evidence>
<reference evidence="1 2" key="1">
    <citation type="submission" date="2024-02" db="EMBL/GenBank/DDBJ databases">
        <authorList>
            <person name="Chen Y."/>
            <person name="Shah S."/>
            <person name="Dougan E. K."/>
            <person name="Thang M."/>
            <person name="Chan C."/>
        </authorList>
    </citation>
    <scope>NUCLEOTIDE SEQUENCE [LARGE SCALE GENOMIC DNA]</scope>
</reference>
<evidence type="ECO:0000313" key="1">
    <source>
        <dbReference type="EMBL" id="CAK8999004.1"/>
    </source>
</evidence>
<keyword evidence="2" id="KW-1185">Reference proteome</keyword>
<comment type="caution">
    <text evidence="1">The sequence shown here is derived from an EMBL/GenBank/DDBJ whole genome shotgun (WGS) entry which is preliminary data.</text>
</comment>
<gene>
    <name evidence="1" type="ORF">CCMP2556_LOCUS5486</name>
</gene>
<proteinExistence type="predicted"/>
<accession>A0ABP0IC90</accession>
<protein>
    <submittedName>
        <fullName evidence="1">Uncharacterized protein</fullName>
    </submittedName>
</protein>